<dbReference type="EMBL" id="KQ085889">
    <property type="protein sequence ID" value="KLO19089.1"/>
    <property type="molecule type" value="Genomic_DNA"/>
</dbReference>
<dbReference type="GO" id="GO:0016281">
    <property type="term" value="C:eukaryotic translation initiation factor 4F complex"/>
    <property type="evidence" value="ECO:0007669"/>
    <property type="project" value="TreeGrafter"/>
</dbReference>
<dbReference type="GO" id="GO:0003743">
    <property type="term" value="F:translation initiation factor activity"/>
    <property type="evidence" value="ECO:0007669"/>
    <property type="project" value="UniProtKB-KW"/>
</dbReference>
<dbReference type="Proteomes" id="UP000053477">
    <property type="component" value="Unassembled WGS sequence"/>
</dbReference>
<dbReference type="InterPro" id="IPR001040">
    <property type="entry name" value="TIF_eIF_4E"/>
</dbReference>
<feature type="compositionally biased region" description="Basic and acidic residues" evidence="2">
    <location>
        <begin position="63"/>
        <end position="74"/>
    </location>
</feature>
<feature type="region of interest" description="Disordered" evidence="2">
    <location>
        <begin position="1"/>
        <end position="74"/>
    </location>
</feature>
<evidence type="ECO:0000313" key="4">
    <source>
        <dbReference type="Proteomes" id="UP000053477"/>
    </source>
</evidence>
<dbReference type="OrthoDB" id="590761at2759"/>
<evidence type="ECO:0000256" key="1">
    <source>
        <dbReference type="RuleBase" id="RU004374"/>
    </source>
</evidence>
<dbReference type="STRING" id="27342.A0A0H2S584"/>
<dbReference type="InParanoid" id="A0A0H2S584"/>
<feature type="compositionally biased region" description="Polar residues" evidence="2">
    <location>
        <begin position="1"/>
        <end position="14"/>
    </location>
</feature>
<reference evidence="3 4" key="1">
    <citation type="submission" date="2015-04" db="EMBL/GenBank/DDBJ databases">
        <title>Complete genome sequence of Schizopora paradoxa KUC8140, a cosmopolitan wood degrader in East Asia.</title>
        <authorList>
            <consortium name="DOE Joint Genome Institute"/>
            <person name="Min B."/>
            <person name="Park H."/>
            <person name="Jang Y."/>
            <person name="Kim J.-J."/>
            <person name="Kim K.H."/>
            <person name="Pangilinan J."/>
            <person name="Lipzen A."/>
            <person name="Riley R."/>
            <person name="Grigoriev I.V."/>
            <person name="Spatafora J.W."/>
            <person name="Choi I.-G."/>
        </authorList>
    </citation>
    <scope>NUCLEOTIDE SEQUENCE [LARGE SCALE GENOMIC DNA]</scope>
    <source>
        <strain evidence="3 4">KUC8140</strain>
    </source>
</reference>
<name>A0A0H2S584_9AGAM</name>
<protein>
    <submittedName>
        <fullName evidence="3">Eukaryotic translation initiation factor 4E</fullName>
    </submittedName>
</protein>
<dbReference type="Gene3D" id="3.30.760.10">
    <property type="entry name" value="RNA Cap, Translation Initiation Factor Eif4e"/>
    <property type="match status" value="1"/>
</dbReference>
<dbReference type="PANTHER" id="PTHR11960">
    <property type="entry name" value="EUKARYOTIC TRANSLATION INITIATION FACTOR 4E RELATED"/>
    <property type="match status" value="1"/>
</dbReference>
<dbReference type="Pfam" id="PF01652">
    <property type="entry name" value="IF4E"/>
    <property type="match status" value="1"/>
</dbReference>
<dbReference type="PANTHER" id="PTHR11960:SF18">
    <property type="entry name" value="EUKARYOTIC TRANSLATION INITIATION FACTOR 4E HOMOLOGOUS PROTEIN, ISOFORM B"/>
    <property type="match status" value="1"/>
</dbReference>
<keyword evidence="1" id="KW-0648">Protein biosynthesis</keyword>
<accession>A0A0H2S584</accession>
<feature type="compositionally biased region" description="Low complexity" evidence="2">
    <location>
        <begin position="15"/>
        <end position="31"/>
    </location>
</feature>
<dbReference type="AlphaFoldDB" id="A0A0H2S584"/>
<dbReference type="GO" id="GO:0000340">
    <property type="term" value="F:RNA 7-methylguanosine cap binding"/>
    <property type="evidence" value="ECO:0007669"/>
    <property type="project" value="TreeGrafter"/>
</dbReference>
<gene>
    <name evidence="3" type="ORF">SCHPADRAFT_865703</name>
</gene>
<keyword evidence="1" id="KW-0694">RNA-binding</keyword>
<organism evidence="3 4">
    <name type="scientific">Schizopora paradoxa</name>
    <dbReference type="NCBI Taxonomy" id="27342"/>
    <lineage>
        <taxon>Eukaryota</taxon>
        <taxon>Fungi</taxon>
        <taxon>Dikarya</taxon>
        <taxon>Basidiomycota</taxon>
        <taxon>Agaricomycotina</taxon>
        <taxon>Agaricomycetes</taxon>
        <taxon>Hymenochaetales</taxon>
        <taxon>Schizoporaceae</taxon>
        <taxon>Schizopora</taxon>
    </lineage>
</organism>
<keyword evidence="4" id="KW-1185">Reference proteome</keyword>
<proteinExistence type="inferred from homology"/>
<keyword evidence="1 3" id="KW-0396">Initiation factor</keyword>
<evidence type="ECO:0000256" key="2">
    <source>
        <dbReference type="SAM" id="MobiDB-lite"/>
    </source>
</evidence>
<evidence type="ECO:0000313" key="3">
    <source>
        <dbReference type="EMBL" id="KLO19089.1"/>
    </source>
</evidence>
<comment type="similarity">
    <text evidence="1">Belongs to the eukaryotic initiation factor 4E family.</text>
</comment>
<dbReference type="InterPro" id="IPR023398">
    <property type="entry name" value="TIF_eIF4e-like"/>
</dbReference>
<sequence>MAGSFTNASQSRFLSNSQNASNTASNGAASSPGGLPRPRSRVLSTRQFSTSSAGGGESTSSSGDEKAAKKVSKEKLVLSSGPRLSLSGAGVGGIGGLVPRHPLHHTWVFWFRQHRAPGNKIVNYEEGIKKISTFGSIESFWSLWTHLNPPSLLVPTTDLILFHSEVKRPVWEDSLNVNGGKWIIRLKKGIADRIWEDIVMAVVGDQFDDCAAEDGVDGDSKSSSTYPEICGCTLSVRQSEDILSIWNKDGSDGRVRQNIRDTIRKILDLPQATVMEYKTNNDSLQDRSSFRNSQVDRLS</sequence>
<dbReference type="SUPFAM" id="SSF55418">
    <property type="entry name" value="eIF4e-like"/>
    <property type="match status" value="1"/>
</dbReference>